<evidence type="ECO:0000313" key="2">
    <source>
        <dbReference type="EMBL" id="MCC5466225.1"/>
    </source>
</evidence>
<proteinExistence type="predicted"/>
<dbReference type="SUPFAM" id="SSF55729">
    <property type="entry name" value="Acyl-CoA N-acyltransferases (Nat)"/>
    <property type="match status" value="1"/>
</dbReference>
<evidence type="ECO:0000259" key="1">
    <source>
        <dbReference type="Pfam" id="PF14268"/>
    </source>
</evidence>
<dbReference type="Pfam" id="PF14268">
    <property type="entry name" value="YoaP"/>
    <property type="match status" value="1"/>
</dbReference>
<feature type="domain" description="YoaP-like" evidence="1">
    <location>
        <begin position="201"/>
        <end position="244"/>
    </location>
</feature>
<comment type="caution">
    <text evidence="2">The sequence shown here is derived from an EMBL/GenBank/DDBJ whole genome shotgun (WGS) entry which is preliminary data.</text>
</comment>
<sequence length="248" mass="28358">MKIIDITNDTIHKEHICCCLSDKQSESGVRLKKEWLSNQFLEGLKFKRLNERGKVFIEYLPAENAWVPIHAPGYMIINCHWVAGRFKGQGWGKKLLEECEKDAKSMHGIAVISSNKKKPYLSDKKFLLKSGFEVCDTAPPYFELLAKRFHSTSPIPYFRDNAKTLRVDLGPGLDIYYTAQCPFSVNYAQEALLFSKDSPVPIRVHQITTKEEAQDHTCPITSYSVFFNGKFITHEILNKAKILKLLAN</sequence>
<dbReference type="InterPro" id="IPR025685">
    <property type="entry name" value="YoaP-like_dom"/>
</dbReference>
<keyword evidence="3" id="KW-1185">Reference proteome</keyword>
<dbReference type="EMBL" id="JAJHJB010000016">
    <property type="protein sequence ID" value="MCC5466225.1"/>
    <property type="molecule type" value="Genomic_DNA"/>
</dbReference>
<protein>
    <submittedName>
        <fullName evidence="2">YoaP domain-containing protein</fullName>
    </submittedName>
</protein>
<reference evidence="2" key="1">
    <citation type="submission" date="2021-11" db="EMBL/GenBank/DDBJ databases">
        <title>Description of a new species Pelosinus isolated from the bottom sediments of Lake Baikal.</title>
        <authorList>
            <person name="Zakharyuk A."/>
        </authorList>
    </citation>
    <scope>NUCLEOTIDE SEQUENCE</scope>
    <source>
        <strain evidence="2">Bkl1</strain>
    </source>
</reference>
<name>A0ABS8HT20_9FIRM</name>
<dbReference type="RefSeq" id="WP_229535398.1">
    <property type="nucleotide sequence ID" value="NZ_JAJHJB010000016.1"/>
</dbReference>
<dbReference type="Gene3D" id="3.40.630.30">
    <property type="match status" value="1"/>
</dbReference>
<accession>A0ABS8HT20</accession>
<gene>
    <name evidence="2" type="ORF">LMF89_12765</name>
</gene>
<organism evidence="2 3">
    <name type="scientific">Pelosinus baikalensis</name>
    <dbReference type="NCBI Taxonomy" id="2892015"/>
    <lineage>
        <taxon>Bacteria</taxon>
        <taxon>Bacillati</taxon>
        <taxon>Bacillota</taxon>
        <taxon>Negativicutes</taxon>
        <taxon>Selenomonadales</taxon>
        <taxon>Sporomusaceae</taxon>
        <taxon>Pelosinus</taxon>
    </lineage>
</organism>
<evidence type="ECO:0000313" key="3">
    <source>
        <dbReference type="Proteomes" id="UP001165492"/>
    </source>
</evidence>
<dbReference type="Proteomes" id="UP001165492">
    <property type="component" value="Unassembled WGS sequence"/>
</dbReference>
<dbReference type="InterPro" id="IPR016181">
    <property type="entry name" value="Acyl_CoA_acyltransferase"/>
</dbReference>